<evidence type="ECO:0000256" key="12">
    <source>
        <dbReference type="ARBA" id="ARBA00033342"/>
    </source>
</evidence>
<dbReference type="GO" id="GO:0005886">
    <property type="term" value="C:plasma membrane"/>
    <property type="evidence" value="ECO:0007669"/>
    <property type="project" value="UniProtKB-SubCell"/>
</dbReference>
<feature type="transmembrane region" description="Helical" evidence="13">
    <location>
        <begin position="736"/>
        <end position="759"/>
    </location>
</feature>
<feature type="domain" description="PDZ" evidence="15">
    <location>
        <begin position="118"/>
        <end position="214"/>
    </location>
</feature>
<dbReference type="Gene3D" id="2.70.98.90">
    <property type="match status" value="1"/>
</dbReference>
<feature type="transmembrane region" description="Helical" evidence="13">
    <location>
        <begin position="697"/>
        <end position="715"/>
    </location>
</feature>
<keyword evidence="6 13" id="KW-0812">Transmembrane</keyword>
<dbReference type="InterPro" id="IPR001708">
    <property type="entry name" value="YidC/ALB3/OXA1/COX18"/>
</dbReference>
<keyword evidence="5 13" id="KW-1003">Cell membrane</keyword>
<feature type="compositionally biased region" description="Basic and acidic residues" evidence="14">
    <location>
        <begin position="49"/>
        <end position="60"/>
    </location>
</feature>
<evidence type="ECO:0000256" key="7">
    <source>
        <dbReference type="ARBA" id="ARBA00022927"/>
    </source>
</evidence>
<dbReference type="CDD" id="cd20070">
    <property type="entry name" value="5TM_YidC_Alb3"/>
    <property type="match status" value="1"/>
</dbReference>
<evidence type="ECO:0000256" key="13">
    <source>
        <dbReference type="HAMAP-Rule" id="MF_01810"/>
    </source>
</evidence>
<dbReference type="GO" id="GO:0051205">
    <property type="term" value="P:protein insertion into membrane"/>
    <property type="evidence" value="ECO:0007669"/>
    <property type="project" value="TreeGrafter"/>
</dbReference>
<evidence type="ECO:0000313" key="17">
    <source>
        <dbReference type="Proteomes" id="UP000316304"/>
    </source>
</evidence>
<feature type="compositionally biased region" description="Basic residues" evidence="14">
    <location>
        <begin position="822"/>
        <end position="833"/>
    </location>
</feature>
<comment type="subcellular location">
    <subcellularLocation>
        <location evidence="1">Cell inner membrane</location>
        <topology evidence="1">Multi-pass membrane protein</topology>
    </subcellularLocation>
    <subcellularLocation>
        <location evidence="13">Cell membrane</location>
        <topology evidence="13">Multi-pass membrane protein</topology>
    </subcellularLocation>
</comment>
<comment type="function">
    <text evidence="13">Required for the insertion and/or proper folding and/or complex formation of integral membrane proteins into the membrane. Involved in integration of membrane proteins that insert both dependently and independently of the Sec translocase complex, as well as at least some lipoproteins. Aids folding of multispanning membrane proteins.</text>
</comment>
<dbReference type="GO" id="GO:0032977">
    <property type="term" value="F:membrane insertase activity"/>
    <property type="evidence" value="ECO:0007669"/>
    <property type="project" value="InterPro"/>
</dbReference>
<accession>A0A5C6CLI0</accession>
<keyword evidence="7 13" id="KW-0653">Protein transport</keyword>
<feature type="compositionally biased region" description="Basic and acidic residues" evidence="14">
    <location>
        <begin position="806"/>
        <end position="821"/>
    </location>
</feature>
<feature type="region of interest" description="Disordered" evidence="14">
    <location>
        <begin position="217"/>
        <end position="238"/>
    </location>
</feature>
<evidence type="ECO:0000256" key="11">
    <source>
        <dbReference type="ARBA" id="ARBA00033245"/>
    </source>
</evidence>
<keyword evidence="9 13" id="KW-0472">Membrane</keyword>
<feature type="transmembrane region" description="Helical" evidence="13">
    <location>
        <begin position="566"/>
        <end position="585"/>
    </location>
</feature>
<evidence type="ECO:0000256" key="2">
    <source>
        <dbReference type="ARBA" id="ARBA00010527"/>
    </source>
</evidence>
<dbReference type="SUPFAM" id="SSF50156">
    <property type="entry name" value="PDZ domain-like"/>
    <property type="match status" value="1"/>
</dbReference>
<evidence type="ECO:0000256" key="3">
    <source>
        <dbReference type="ARBA" id="ARBA00015325"/>
    </source>
</evidence>
<dbReference type="NCBIfam" id="TIGR03593">
    <property type="entry name" value="yidC_nterm"/>
    <property type="match status" value="1"/>
</dbReference>
<dbReference type="Pfam" id="PF02096">
    <property type="entry name" value="60KD_IMP"/>
    <property type="match status" value="1"/>
</dbReference>
<keyword evidence="17" id="KW-1185">Reference proteome</keyword>
<dbReference type="InterPro" id="IPR038221">
    <property type="entry name" value="YidC_periplasmic_sf"/>
</dbReference>
<dbReference type="InterPro" id="IPR036034">
    <property type="entry name" value="PDZ_sf"/>
</dbReference>
<dbReference type="InterPro" id="IPR001478">
    <property type="entry name" value="PDZ"/>
</dbReference>
<dbReference type="Pfam" id="PF13180">
    <property type="entry name" value="PDZ_2"/>
    <property type="match status" value="1"/>
</dbReference>
<evidence type="ECO:0000256" key="5">
    <source>
        <dbReference type="ARBA" id="ARBA00022475"/>
    </source>
</evidence>
<gene>
    <name evidence="13 16" type="primary">yidC</name>
    <name evidence="16" type="ORF">Pla52o_19190</name>
</gene>
<dbReference type="Proteomes" id="UP000316304">
    <property type="component" value="Unassembled WGS sequence"/>
</dbReference>
<dbReference type="Pfam" id="PF14849">
    <property type="entry name" value="YidC_periplas"/>
    <property type="match status" value="1"/>
</dbReference>
<evidence type="ECO:0000259" key="15">
    <source>
        <dbReference type="PROSITE" id="PS50106"/>
    </source>
</evidence>
<dbReference type="NCBIfam" id="TIGR03592">
    <property type="entry name" value="yidC_oxa1_cterm"/>
    <property type="match status" value="1"/>
</dbReference>
<evidence type="ECO:0000256" key="8">
    <source>
        <dbReference type="ARBA" id="ARBA00022989"/>
    </source>
</evidence>
<feature type="transmembrane region" description="Helical" evidence="13">
    <location>
        <begin position="627"/>
        <end position="649"/>
    </location>
</feature>
<evidence type="ECO:0000256" key="4">
    <source>
        <dbReference type="ARBA" id="ARBA00022448"/>
    </source>
</evidence>
<evidence type="ECO:0000313" key="16">
    <source>
        <dbReference type="EMBL" id="TWU23996.1"/>
    </source>
</evidence>
<name>A0A5C6CLI0_9BACT</name>
<feature type="region of interest" description="Disordered" evidence="14">
    <location>
        <begin position="42"/>
        <end position="92"/>
    </location>
</feature>
<comment type="subunit">
    <text evidence="13">Interacts with the Sec translocase complex via SecD. Specifically interacts with transmembrane segments of nascent integral membrane proteins during membrane integration.</text>
</comment>
<feature type="region of interest" description="Disordered" evidence="14">
    <location>
        <begin position="806"/>
        <end position="833"/>
    </location>
</feature>
<proteinExistence type="inferred from homology"/>
<keyword evidence="4 13" id="KW-0813">Transport</keyword>
<comment type="similarity">
    <text evidence="2 13">Belongs to the OXA1/ALB3/YidC family. Type 1 subfamily.</text>
</comment>
<dbReference type="Gene3D" id="2.30.42.10">
    <property type="match status" value="1"/>
</dbReference>
<dbReference type="AlphaFoldDB" id="A0A5C6CLI0"/>
<dbReference type="SMART" id="SM00228">
    <property type="entry name" value="PDZ"/>
    <property type="match status" value="1"/>
</dbReference>
<reference evidence="16 17" key="1">
    <citation type="submission" date="2019-02" db="EMBL/GenBank/DDBJ databases">
        <title>Deep-cultivation of Planctomycetes and their phenomic and genomic characterization uncovers novel biology.</title>
        <authorList>
            <person name="Wiegand S."/>
            <person name="Jogler M."/>
            <person name="Boedeker C."/>
            <person name="Pinto D."/>
            <person name="Vollmers J."/>
            <person name="Rivas-Marin E."/>
            <person name="Kohn T."/>
            <person name="Peeters S.H."/>
            <person name="Heuer A."/>
            <person name="Rast P."/>
            <person name="Oberbeckmann S."/>
            <person name="Bunk B."/>
            <person name="Jeske O."/>
            <person name="Meyerdierks A."/>
            <person name="Storesund J.E."/>
            <person name="Kallscheuer N."/>
            <person name="Luecker S."/>
            <person name="Lage O.M."/>
            <person name="Pohl T."/>
            <person name="Merkel B.J."/>
            <person name="Hornburger P."/>
            <person name="Mueller R.-W."/>
            <person name="Bruemmer F."/>
            <person name="Labrenz M."/>
            <person name="Spormann A.M."/>
            <person name="Op Den Camp H."/>
            <person name="Overmann J."/>
            <person name="Amann R."/>
            <person name="Jetten M.S.M."/>
            <person name="Mascher T."/>
            <person name="Medema M.H."/>
            <person name="Devos D.P."/>
            <person name="Kaster A.-K."/>
            <person name="Ovreas L."/>
            <person name="Rohde M."/>
            <person name="Galperin M.Y."/>
            <person name="Jogler C."/>
        </authorList>
    </citation>
    <scope>NUCLEOTIDE SEQUENCE [LARGE SCALE GENOMIC DNA]</scope>
    <source>
        <strain evidence="16 17">Pla52o</strain>
    </source>
</reference>
<dbReference type="PANTHER" id="PTHR12428:SF65">
    <property type="entry name" value="CYTOCHROME C OXIDASE ASSEMBLY PROTEIN COX18, MITOCHONDRIAL"/>
    <property type="match status" value="1"/>
</dbReference>
<comment type="caution">
    <text evidence="16">The sequence shown here is derived from an EMBL/GenBank/DDBJ whole genome shotgun (WGS) entry which is preliminary data.</text>
</comment>
<sequence length="833" mass="91666">MERRLLTFIIYSTAFLAIYVSLRHWVMPPPKPIAKDEQQIAAPLEDEPKDIADADLRDPQSESDALASDPVKETTEATEPGAPRRPSKPQWVTLGSMDPNSGYVMLVTLNSLGGAIERIELVEREPGKGNLKYRRVDVRSGYMGYFAATPADAADGVVVNVVGPGTPAQMAGIEVGDIITEINGKSIVRRDDIDSALTKTKPGESVKVAVLRSTASTADTDADDPAAPSDTSSLTSTSLTVKLSEHPLDLIRLARDGGADQVKGNDSELSCLMTLAQVNRKGIIVGDEAIQGISDPANLVWSIDSPSATTDDDALPAIDALTFRLALTANELEKAKGEALQLVRTYRLPKESYVIDMGIEVENQGDQPHDLAYRLAGPNGLTLEGWWYSTKISPNFSGAAARDIVYTNAANRHELVSGYDLLKLAKKQPEDPDQSLFSPDLDEKTQALKYVAVDAQYFVAAYLPEAGQTAFTDLQRVSAGIVADADRIERHKERAVNTSFYLTSNVRTVKPGESLKHNLRFFAGPKEPDLVEKYGLGDTIYYGWFAPFAVLLASLLHVIGGSIGNYAIAIILLTVLVRGLMFPLSRKAAINAQRMQELAPELKKIAEKYKDDMEGRLKAQRELQTRVGFNPMAGCLPMFLQLPIFIGLYRALSVDIELRQKAVSSATSWASNLAGPDMAAYWGDWMWDYLAGRGTGWLGPYFNILPVFVVGLFLLQQKLFMPPATDEQTAMTQKMMNIMTLMMGLFFFRVPAGLCIYFITSSLWGICERVLVKKTLPAKQHFDLGVVEGTAVPTVKKDKPLTIADRIRNQVNKPEEPVERPNKRRRPDLKKKR</sequence>
<evidence type="ECO:0000256" key="14">
    <source>
        <dbReference type="SAM" id="MobiDB-lite"/>
    </source>
</evidence>
<evidence type="ECO:0000256" key="9">
    <source>
        <dbReference type="ARBA" id="ARBA00023136"/>
    </source>
</evidence>
<dbReference type="HAMAP" id="MF_01810">
    <property type="entry name" value="YidC_type1"/>
    <property type="match status" value="1"/>
</dbReference>
<dbReference type="InterPro" id="IPR028053">
    <property type="entry name" value="Membr_insert_YidC_N"/>
</dbReference>
<keyword evidence="8 13" id="KW-1133">Transmembrane helix</keyword>
<evidence type="ECO:0000256" key="1">
    <source>
        <dbReference type="ARBA" id="ARBA00004429"/>
    </source>
</evidence>
<dbReference type="InterPro" id="IPR028055">
    <property type="entry name" value="YidC/Oxa/ALB_C"/>
</dbReference>
<evidence type="ECO:0000256" key="6">
    <source>
        <dbReference type="ARBA" id="ARBA00022692"/>
    </source>
</evidence>
<dbReference type="OrthoDB" id="9780552at2"/>
<dbReference type="PROSITE" id="PS50106">
    <property type="entry name" value="PDZ"/>
    <property type="match status" value="1"/>
</dbReference>
<evidence type="ECO:0000256" key="10">
    <source>
        <dbReference type="ARBA" id="ARBA00023186"/>
    </source>
</evidence>
<dbReference type="EMBL" id="SJPT01000003">
    <property type="protein sequence ID" value="TWU23996.1"/>
    <property type="molecule type" value="Genomic_DNA"/>
</dbReference>
<protein>
    <recommendedName>
        <fullName evidence="3 13">Membrane protein insertase YidC</fullName>
    </recommendedName>
    <alternativeName>
        <fullName evidence="12 13">Foldase YidC</fullName>
    </alternativeName>
    <alternativeName>
        <fullName evidence="11 13">Membrane integrase YidC</fullName>
    </alternativeName>
    <alternativeName>
        <fullName evidence="13">Membrane protein YidC</fullName>
    </alternativeName>
</protein>
<feature type="transmembrane region" description="Helical" evidence="13">
    <location>
        <begin position="6"/>
        <end position="26"/>
    </location>
</feature>
<dbReference type="CDD" id="cd19961">
    <property type="entry name" value="EcYidC-like_peri"/>
    <property type="match status" value="1"/>
</dbReference>
<dbReference type="GO" id="GO:0015031">
    <property type="term" value="P:protein transport"/>
    <property type="evidence" value="ECO:0007669"/>
    <property type="project" value="UniProtKB-KW"/>
</dbReference>
<keyword evidence="10 13" id="KW-0143">Chaperone</keyword>
<dbReference type="PANTHER" id="PTHR12428">
    <property type="entry name" value="OXA1"/>
    <property type="match status" value="1"/>
</dbReference>
<organism evidence="16 17">
    <name type="scientific">Novipirellula galeiformis</name>
    <dbReference type="NCBI Taxonomy" id="2528004"/>
    <lineage>
        <taxon>Bacteria</taxon>
        <taxon>Pseudomonadati</taxon>
        <taxon>Planctomycetota</taxon>
        <taxon>Planctomycetia</taxon>
        <taxon>Pirellulales</taxon>
        <taxon>Pirellulaceae</taxon>
        <taxon>Novipirellula</taxon>
    </lineage>
</organism>
<dbReference type="InterPro" id="IPR019998">
    <property type="entry name" value="Membr_insert_YidC"/>
</dbReference>
<dbReference type="InterPro" id="IPR047196">
    <property type="entry name" value="YidC_ALB_C"/>
</dbReference>